<evidence type="ECO:0000256" key="2">
    <source>
        <dbReference type="SAM" id="SignalP"/>
    </source>
</evidence>
<feature type="compositionally biased region" description="Basic and acidic residues" evidence="1">
    <location>
        <begin position="86"/>
        <end position="126"/>
    </location>
</feature>
<name>A0ABX7QZY9_9GAMM</name>
<organism evidence="3 4">
    <name type="scientific">Shewanella sedimentimangrovi</name>
    <dbReference type="NCBI Taxonomy" id="2814293"/>
    <lineage>
        <taxon>Bacteria</taxon>
        <taxon>Pseudomonadati</taxon>
        <taxon>Pseudomonadota</taxon>
        <taxon>Gammaproteobacteria</taxon>
        <taxon>Alteromonadales</taxon>
        <taxon>Shewanellaceae</taxon>
        <taxon>Shewanella</taxon>
    </lineage>
</organism>
<feature type="region of interest" description="Disordered" evidence="1">
    <location>
        <begin position="52"/>
        <end position="126"/>
    </location>
</feature>
<accession>A0ABX7QZY9</accession>
<dbReference type="Proteomes" id="UP000663207">
    <property type="component" value="Chromosome"/>
</dbReference>
<gene>
    <name evidence="3" type="ORF">JYB85_17975</name>
</gene>
<feature type="signal peptide" evidence="2">
    <location>
        <begin position="1"/>
        <end position="20"/>
    </location>
</feature>
<evidence type="ECO:0000256" key="1">
    <source>
        <dbReference type="SAM" id="MobiDB-lite"/>
    </source>
</evidence>
<dbReference type="RefSeq" id="WP_207380383.1">
    <property type="nucleotide sequence ID" value="NZ_CP071502.1"/>
</dbReference>
<evidence type="ECO:0000313" key="4">
    <source>
        <dbReference type="Proteomes" id="UP000663207"/>
    </source>
</evidence>
<sequence>MKFLFTLVLMLACAATATFAADDTKPRLVMKAEKAHEQQLVTEAEQLQKAKAAAAATEAREQKLLEQQQHGDWEDSQRQKAVQQFSERELREQKYLKQARDAAKQERKIAEQEPEKLLQERQKPKP</sequence>
<feature type="chain" id="PRO_5046602078" evidence="2">
    <location>
        <begin position="21"/>
        <end position="126"/>
    </location>
</feature>
<reference evidence="3 4" key="1">
    <citation type="submission" date="2021-03" db="EMBL/GenBank/DDBJ databases">
        <title>Novel species identification of genus Shewanella.</title>
        <authorList>
            <person name="Liu G."/>
            <person name="Zhang Q."/>
        </authorList>
    </citation>
    <scope>NUCLEOTIDE SEQUENCE [LARGE SCALE GENOMIC DNA]</scope>
    <source>
        <strain evidence="3 4">FJAT-52962</strain>
    </source>
</reference>
<keyword evidence="2" id="KW-0732">Signal</keyword>
<feature type="compositionally biased region" description="Basic and acidic residues" evidence="1">
    <location>
        <begin position="58"/>
        <end position="78"/>
    </location>
</feature>
<proteinExistence type="predicted"/>
<protein>
    <submittedName>
        <fullName evidence="3">Uncharacterized protein</fullName>
    </submittedName>
</protein>
<keyword evidence="4" id="KW-1185">Reference proteome</keyword>
<dbReference type="EMBL" id="CP071502">
    <property type="protein sequence ID" value="QSX37112.1"/>
    <property type="molecule type" value="Genomic_DNA"/>
</dbReference>
<evidence type="ECO:0000313" key="3">
    <source>
        <dbReference type="EMBL" id="QSX37112.1"/>
    </source>
</evidence>